<organism evidence="2 3">
    <name type="scientific">Thioclava indica</name>
    <dbReference type="NCBI Taxonomy" id="1353528"/>
    <lineage>
        <taxon>Bacteria</taxon>
        <taxon>Pseudomonadati</taxon>
        <taxon>Pseudomonadota</taxon>
        <taxon>Alphaproteobacteria</taxon>
        <taxon>Rhodobacterales</taxon>
        <taxon>Paracoccaceae</taxon>
        <taxon>Thioclava</taxon>
    </lineage>
</organism>
<evidence type="ECO:0008006" key="4">
    <source>
        <dbReference type="Google" id="ProtNLM"/>
    </source>
</evidence>
<accession>A0A074JG53</accession>
<keyword evidence="1" id="KW-0732">Signal</keyword>
<dbReference type="AlphaFoldDB" id="A0A074JG53"/>
<evidence type="ECO:0000313" key="3">
    <source>
        <dbReference type="Proteomes" id="UP000027471"/>
    </source>
</evidence>
<dbReference type="RefSeq" id="WP_038132173.1">
    <property type="nucleotide sequence ID" value="NZ_AUNB01000051.1"/>
</dbReference>
<dbReference type="eggNOG" id="ENOG50313BE">
    <property type="taxonomic scope" value="Bacteria"/>
</dbReference>
<proteinExistence type="predicted"/>
<feature type="signal peptide" evidence="1">
    <location>
        <begin position="1"/>
        <end position="21"/>
    </location>
</feature>
<dbReference type="Proteomes" id="UP000027471">
    <property type="component" value="Unassembled WGS sequence"/>
</dbReference>
<dbReference type="EMBL" id="AUNB01000051">
    <property type="protein sequence ID" value="KEO55489.1"/>
    <property type="molecule type" value="Genomic_DNA"/>
</dbReference>
<gene>
    <name evidence="2" type="ORF">DT23_05835</name>
</gene>
<dbReference type="STRING" id="1353528.DT23_05835"/>
<dbReference type="OrthoDB" id="7866393at2"/>
<sequence length="123" mass="13538">MKALMIAVSLACASFAGMAQADAKKQFYIPDKPAGLIYLFTCKAASKDEVAASWAQARMVFESKYRATAAKLELETKAQRATGKLPSQEEMADHDARFKAHKHDLDADLARFGCHMDGLMHMP</sequence>
<name>A0A074JG53_9RHOB</name>
<evidence type="ECO:0000256" key="1">
    <source>
        <dbReference type="SAM" id="SignalP"/>
    </source>
</evidence>
<evidence type="ECO:0000313" key="2">
    <source>
        <dbReference type="EMBL" id="KEO55489.1"/>
    </source>
</evidence>
<comment type="caution">
    <text evidence="2">The sequence shown here is derived from an EMBL/GenBank/DDBJ whole genome shotgun (WGS) entry which is preliminary data.</text>
</comment>
<reference evidence="2 3" key="1">
    <citation type="journal article" date="2015" name="Antonie Van Leeuwenhoek">
        <title>Thioclava indica sp. nov., isolated from surface seawater of the Indian Ocean.</title>
        <authorList>
            <person name="Liu Y."/>
            <person name="Lai Q."/>
            <person name="Du J."/>
            <person name="Xu H."/>
            <person name="Jiang L."/>
            <person name="Shao Z."/>
        </authorList>
    </citation>
    <scope>NUCLEOTIDE SEQUENCE [LARGE SCALE GENOMIC DNA]</scope>
    <source>
        <strain evidence="2 3">DT23-4</strain>
    </source>
</reference>
<protein>
    <recommendedName>
        <fullName evidence="4">Lysozyme inhibitor LprI N-terminal domain-containing protein</fullName>
    </recommendedName>
</protein>
<feature type="chain" id="PRO_5001696293" description="Lysozyme inhibitor LprI N-terminal domain-containing protein" evidence="1">
    <location>
        <begin position="22"/>
        <end position="123"/>
    </location>
</feature>
<keyword evidence="3" id="KW-1185">Reference proteome</keyword>